<dbReference type="EnsemblPlants" id="KQL09557">
    <property type="protein sequence ID" value="KQL09557"/>
    <property type="gene ID" value="SETIT_008503mg"/>
</dbReference>
<dbReference type="Proteomes" id="UP000004995">
    <property type="component" value="Unassembled WGS sequence"/>
</dbReference>
<feature type="region of interest" description="Disordered" evidence="3">
    <location>
        <begin position="87"/>
        <end position="115"/>
    </location>
</feature>
<dbReference type="STRING" id="4555.K3Y2S3"/>
<proteinExistence type="predicted"/>
<dbReference type="eggNOG" id="KOG0009">
    <property type="taxonomic scope" value="Eukaryota"/>
</dbReference>
<dbReference type="Gramene" id="KQL09557">
    <property type="protein sequence ID" value="KQL09557"/>
    <property type="gene ID" value="SETIT_008503mg"/>
</dbReference>
<keyword evidence="2" id="KW-0687">Ribonucleoprotein</keyword>
<reference evidence="4" key="2">
    <citation type="submission" date="2018-08" db="UniProtKB">
        <authorList>
            <consortium name="EnsemblPlants"/>
        </authorList>
    </citation>
    <scope>IDENTIFICATION</scope>
    <source>
        <strain evidence="4">Yugu1</strain>
    </source>
</reference>
<dbReference type="InterPro" id="IPR006846">
    <property type="entry name" value="Ribosomal_eS30"/>
</dbReference>
<sequence length="138" mass="15622">MAAAARRMHAAARHRARRSRRRRRRISQHPRPRLRRRRRAAASQPWVTTFASFHLSSLVATSSPTDALIGVFVSLRAGKVHGSLARAGKVRGQTPKVAKQDKKKKPRGRAHKRMQYNRRFVTAVVGFGKKRGPNSSEK</sequence>
<protein>
    <submittedName>
        <fullName evidence="4">Uncharacterized protein</fullName>
    </submittedName>
</protein>
<feature type="compositionally biased region" description="Basic residues" evidence="3">
    <location>
        <begin position="101"/>
        <end position="115"/>
    </location>
</feature>
<dbReference type="PANTHER" id="PTHR12650:SF33">
    <property type="entry name" value="SMALL RIBOSOMAL SUBUNIT PROTEIN ES30Z_ES30Y_ES30X"/>
    <property type="match status" value="1"/>
</dbReference>
<dbReference type="GO" id="GO:0022627">
    <property type="term" value="C:cytosolic small ribosomal subunit"/>
    <property type="evidence" value="ECO:0000318"/>
    <property type="project" value="GO_Central"/>
</dbReference>
<keyword evidence="1" id="KW-0689">Ribosomal protein</keyword>
<dbReference type="PANTHER" id="PTHR12650">
    <property type="entry name" value="40S RIBOSOMAL PROTEIN S30/UBIQUITIN-LIKE PROTEIN FUBI"/>
    <property type="match status" value="1"/>
</dbReference>
<dbReference type="AlphaFoldDB" id="K3Y2S3"/>
<feature type="region of interest" description="Disordered" evidence="3">
    <location>
        <begin position="1"/>
        <end position="43"/>
    </location>
</feature>
<reference evidence="5" key="1">
    <citation type="journal article" date="2012" name="Nat. Biotechnol.">
        <title>Reference genome sequence of the model plant Setaria.</title>
        <authorList>
            <person name="Bennetzen J.L."/>
            <person name="Schmutz J."/>
            <person name="Wang H."/>
            <person name="Percifield R."/>
            <person name="Hawkins J."/>
            <person name="Pontaroli A.C."/>
            <person name="Estep M."/>
            <person name="Feng L."/>
            <person name="Vaughn J.N."/>
            <person name="Grimwood J."/>
            <person name="Jenkins J."/>
            <person name="Barry K."/>
            <person name="Lindquist E."/>
            <person name="Hellsten U."/>
            <person name="Deshpande S."/>
            <person name="Wang X."/>
            <person name="Wu X."/>
            <person name="Mitros T."/>
            <person name="Triplett J."/>
            <person name="Yang X."/>
            <person name="Ye C.Y."/>
            <person name="Mauro-Herrera M."/>
            <person name="Wang L."/>
            <person name="Li P."/>
            <person name="Sharma M."/>
            <person name="Sharma R."/>
            <person name="Ronald P.C."/>
            <person name="Panaud O."/>
            <person name="Kellogg E.A."/>
            <person name="Brutnell T.P."/>
            <person name="Doust A.N."/>
            <person name="Tuskan G.A."/>
            <person name="Rokhsar D."/>
            <person name="Devos K.M."/>
        </authorList>
    </citation>
    <scope>NUCLEOTIDE SEQUENCE [LARGE SCALE GENOMIC DNA]</scope>
    <source>
        <strain evidence="5">cv. Yugu1</strain>
    </source>
</reference>
<organism evidence="4 5">
    <name type="scientific">Setaria italica</name>
    <name type="common">Foxtail millet</name>
    <name type="synonym">Panicum italicum</name>
    <dbReference type="NCBI Taxonomy" id="4555"/>
    <lineage>
        <taxon>Eukaryota</taxon>
        <taxon>Viridiplantae</taxon>
        <taxon>Streptophyta</taxon>
        <taxon>Embryophyta</taxon>
        <taxon>Tracheophyta</taxon>
        <taxon>Spermatophyta</taxon>
        <taxon>Magnoliopsida</taxon>
        <taxon>Liliopsida</taxon>
        <taxon>Poales</taxon>
        <taxon>Poaceae</taxon>
        <taxon>PACMAD clade</taxon>
        <taxon>Panicoideae</taxon>
        <taxon>Panicodae</taxon>
        <taxon>Paniceae</taxon>
        <taxon>Cenchrinae</taxon>
        <taxon>Setaria</taxon>
    </lineage>
</organism>
<evidence type="ECO:0000256" key="2">
    <source>
        <dbReference type="ARBA" id="ARBA00023274"/>
    </source>
</evidence>
<keyword evidence="5" id="KW-1185">Reference proteome</keyword>
<evidence type="ECO:0000313" key="5">
    <source>
        <dbReference type="Proteomes" id="UP000004995"/>
    </source>
</evidence>
<dbReference type="GO" id="GO:0006412">
    <property type="term" value="P:translation"/>
    <property type="evidence" value="ECO:0007669"/>
    <property type="project" value="InterPro"/>
</dbReference>
<name>K3Y2S3_SETIT</name>
<accession>K3Y2S3</accession>
<dbReference type="EMBL" id="AGNK02002231">
    <property type="status" value="NOT_ANNOTATED_CDS"/>
    <property type="molecule type" value="Genomic_DNA"/>
</dbReference>
<dbReference type="InParanoid" id="K3Y2S3"/>
<dbReference type="Pfam" id="PF04758">
    <property type="entry name" value="Ribosomal_S30"/>
    <property type="match status" value="1"/>
</dbReference>
<dbReference type="GO" id="GO:0003735">
    <property type="term" value="F:structural constituent of ribosome"/>
    <property type="evidence" value="ECO:0007669"/>
    <property type="project" value="InterPro"/>
</dbReference>
<feature type="compositionally biased region" description="Basic residues" evidence="3">
    <location>
        <begin position="1"/>
        <end position="40"/>
    </location>
</feature>
<evidence type="ECO:0000313" key="4">
    <source>
        <dbReference type="EnsemblPlants" id="KQL09557"/>
    </source>
</evidence>
<dbReference type="HOGENOM" id="CLU_1858729_0_0_1"/>
<evidence type="ECO:0000256" key="3">
    <source>
        <dbReference type="SAM" id="MobiDB-lite"/>
    </source>
</evidence>
<evidence type="ECO:0000256" key="1">
    <source>
        <dbReference type="ARBA" id="ARBA00022980"/>
    </source>
</evidence>